<dbReference type="InterPro" id="IPR001466">
    <property type="entry name" value="Beta-lactam-related"/>
</dbReference>
<dbReference type="Proteomes" id="UP000223913">
    <property type="component" value="Unassembled WGS sequence"/>
</dbReference>
<dbReference type="PROSITE" id="PS51257">
    <property type="entry name" value="PROKAR_LIPOPROTEIN"/>
    <property type="match status" value="1"/>
</dbReference>
<dbReference type="Pfam" id="PF00144">
    <property type="entry name" value="Beta-lactamase"/>
    <property type="match status" value="1"/>
</dbReference>
<keyword evidence="3" id="KW-0378">Hydrolase</keyword>
<evidence type="ECO:0000259" key="2">
    <source>
        <dbReference type="Pfam" id="PF00144"/>
    </source>
</evidence>
<feature type="chain" id="PRO_5012022540" evidence="1">
    <location>
        <begin position="22"/>
        <end position="503"/>
    </location>
</feature>
<dbReference type="GO" id="GO:0016787">
    <property type="term" value="F:hydrolase activity"/>
    <property type="evidence" value="ECO:0007669"/>
    <property type="project" value="UniProtKB-KW"/>
</dbReference>
<dbReference type="Gene3D" id="3.40.710.10">
    <property type="entry name" value="DD-peptidase/beta-lactamase superfamily"/>
    <property type="match status" value="1"/>
</dbReference>
<dbReference type="EMBL" id="PDUD01000012">
    <property type="protein sequence ID" value="PHN06996.1"/>
    <property type="molecule type" value="Genomic_DNA"/>
</dbReference>
<accession>A0A2D0NF57</accession>
<keyword evidence="4" id="KW-1185">Reference proteome</keyword>
<dbReference type="RefSeq" id="WP_099149604.1">
    <property type="nucleotide sequence ID" value="NZ_PDUD01000012.1"/>
</dbReference>
<feature type="signal peptide" evidence="1">
    <location>
        <begin position="1"/>
        <end position="21"/>
    </location>
</feature>
<comment type="caution">
    <text evidence="3">The sequence shown here is derived from an EMBL/GenBank/DDBJ whole genome shotgun (WGS) entry which is preliminary data.</text>
</comment>
<dbReference type="PANTHER" id="PTHR46825:SF9">
    <property type="entry name" value="BETA-LACTAMASE-RELATED DOMAIN-CONTAINING PROTEIN"/>
    <property type="match status" value="1"/>
</dbReference>
<organism evidence="3 4">
    <name type="scientific">Flavilitoribacter nigricans (strain ATCC 23147 / DSM 23189 / NBRC 102662 / NCIMB 1420 / SS-2)</name>
    <name type="common">Lewinella nigricans</name>
    <dbReference type="NCBI Taxonomy" id="1122177"/>
    <lineage>
        <taxon>Bacteria</taxon>
        <taxon>Pseudomonadati</taxon>
        <taxon>Bacteroidota</taxon>
        <taxon>Saprospiria</taxon>
        <taxon>Saprospirales</taxon>
        <taxon>Lewinellaceae</taxon>
        <taxon>Flavilitoribacter</taxon>
    </lineage>
</organism>
<keyword evidence="1" id="KW-0732">Signal</keyword>
<feature type="domain" description="Beta-lactamase-related" evidence="2">
    <location>
        <begin position="66"/>
        <end position="381"/>
    </location>
</feature>
<dbReference type="AlphaFoldDB" id="A0A2D0NF57"/>
<name>A0A2D0NF57_FLAN2</name>
<dbReference type="OrthoDB" id="9797709at2"/>
<dbReference type="PANTHER" id="PTHR46825">
    <property type="entry name" value="D-ALANYL-D-ALANINE-CARBOXYPEPTIDASE/ENDOPEPTIDASE AMPH"/>
    <property type="match status" value="1"/>
</dbReference>
<proteinExistence type="predicted"/>
<evidence type="ECO:0000313" key="3">
    <source>
        <dbReference type="EMBL" id="PHN06996.1"/>
    </source>
</evidence>
<reference evidence="3 4" key="1">
    <citation type="submission" date="2017-10" db="EMBL/GenBank/DDBJ databases">
        <title>The draft genome sequence of Lewinella nigricans NBRC 102662.</title>
        <authorList>
            <person name="Wang K."/>
        </authorList>
    </citation>
    <scope>NUCLEOTIDE SEQUENCE [LARGE SCALE GENOMIC DNA]</scope>
    <source>
        <strain evidence="3 4">NBRC 102662</strain>
    </source>
</reference>
<gene>
    <name evidence="3" type="ORF">CRP01_08530</name>
</gene>
<dbReference type="SUPFAM" id="SSF56601">
    <property type="entry name" value="beta-lactamase/transpeptidase-like"/>
    <property type="match status" value="1"/>
</dbReference>
<dbReference type="InterPro" id="IPR050491">
    <property type="entry name" value="AmpC-like"/>
</dbReference>
<evidence type="ECO:0000256" key="1">
    <source>
        <dbReference type="SAM" id="SignalP"/>
    </source>
</evidence>
<sequence>MNKLIFPFIVLVILSSCSSQSGDSGTSLDSTTCITQTGSAERRTELEGGIRGQVKFLGESENLSSITDKMSTYHIPALSLAVIHRGEIAWAETYTNPDFPEVQQLDCTSIFQAASLSKPVTFLAALRMQAAGVIDLDKDVQEYLQDFALPEGKQTATHPVTLRNLFSHTSGITPGGYQGYAQDLDMPSDLAVLEGRPGVNSPAIEVVTVPDETLAYSGGGYTLAEVALQDHFGEEFSNIMQQWILEPAGMQYSEFTQPLPASRSSQVARAYTATGEAIAGGWRNHPEQAAAGLWSNALDLSKFLIEIYNAYQGKSAIFSQSDIQSILSQERDGHVYGFLVNRSGDDIALTHYGGNEGYRTGMTISLSSGNGLVYLINSDNGVALGNELLLSASRVYNWQHFEQSQVTRKQVNADDLKPLAGEYKWNGQIDLSIRYEESDQQIILIFPNGDEYKMTPIVGDGLAFIHPNTGVELTFLTEDKFESFRLYGQTAVKLTGNAADMQQ</sequence>
<protein>
    <submittedName>
        <fullName evidence="3">Serine hydrolase</fullName>
    </submittedName>
</protein>
<dbReference type="InterPro" id="IPR012338">
    <property type="entry name" value="Beta-lactam/transpept-like"/>
</dbReference>
<evidence type="ECO:0000313" key="4">
    <source>
        <dbReference type="Proteomes" id="UP000223913"/>
    </source>
</evidence>